<dbReference type="PANTHER" id="PTHR33293">
    <property type="entry name" value="INSERTION ELEMENT IS1 1 PROTEIN INSB-RELATED"/>
    <property type="match status" value="1"/>
</dbReference>
<protein>
    <submittedName>
        <fullName evidence="1">Transposase</fullName>
    </submittedName>
</protein>
<dbReference type="PANTHER" id="PTHR33293:SF2">
    <property type="entry name" value="TRANSPOSASE"/>
    <property type="match status" value="1"/>
</dbReference>
<reference evidence="2" key="1">
    <citation type="submission" date="2016-10" db="EMBL/GenBank/DDBJ databases">
        <title>Comparative genomics uncovers the prolific and rare metabolic potential of the cyanobacterial genus Moorea.</title>
        <authorList>
            <person name="Leao T."/>
            <person name="Castelao G."/>
            <person name="Korobeynikov A."/>
            <person name="Monroe E.A."/>
            <person name="Podell S."/>
            <person name="Glukhov E."/>
            <person name="Allen E."/>
            <person name="Gerwick W.H."/>
            <person name="Gerwick L."/>
        </authorList>
    </citation>
    <scope>NUCLEOTIDE SEQUENCE [LARGE SCALE GENOMIC DNA]</scope>
    <source>
        <strain evidence="2">JHB</strain>
    </source>
</reference>
<dbReference type="SUPFAM" id="SSF46689">
    <property type="entry name" value="Homeodomain-like"/>
    <property type="match status" value="1"/>
</dbReference>
<dbReference type="AlphaFoldDB" id="A0A1D9GAK3"/>
<organism evidence="1 2">
    <name type="scientific">Moorena producens (strain JHB)</name>
    <dbReference type="NCBI Taxonomy" id="1454205"/>
    <lineage>
        <taxon>Bacteria</taxon>
        <taxon>Bacillati</taxon>
        <taxon>Cyanobacteriota</taxon>
        <taxon>Cyanophyceae</taxon>
        <taxon>Coleofasciculales</taxon>
        <taxon>Coleofasciculaceae</taxon>
        <taxon>Moorena</taxon>
    </lineage>
</organism>
<evidence type="ECO:0000313" key="2">
    <source>
        <dbReference type="Proteomes" id="UP000176944"/>
    </source>
</evidence>
<sequence length="138" mass="15849">MKCPRCQSCQIRKNGHRRGKQNYQCFDCGRQFVETYSTQGDPSNIKEYCLKMYVNGSGFRAIERITGVNHNTVIRWVKKVAIPIPDAPKVLEIPEITEIDELQTFVGKKKQIVALDSRESRISRNFSLGTWGSLIRNI</sequence>
<dbReference type="InterPro" id="IPR009057">
    <property type="entry name" value="Homeodomain-like_sf"/>
</dbReference>
<evidence type="ECO:0000313" key="1">
    <source>
        <dbReference type="EMBL" id="AOY84669.1"/>
    </source>
</evidence>
<gene>
    <name evidence="1" type="ORF">BJP36_13680</name>
</gene>
<proteinExistence type="predicted"/>
<name>A0A1D9GAK3_MOOP1</name>
<accession>A0A1D9GAK3</accession>
<dbReference type="Proteomes" id="UP000176944">
    <property type="component" value="Chromosome"/>
</dbReference>
<dbReference type="InterPro" id="IPR051354">
    <property type="entry name" value="Transposase_27_IS1"/>
</dbReference>
<dbReference type="EMBL" id="CP017708">
    <property type="protein sequence ID" value="AOY84669.1"/>
    <property type="molecule type" value="Genomic_DNA"/>
</dbReference>
<dbReference type="NCBIfam" id="NF033558">
    <property type="entry name" value="transpos_IS1"/>
    <property type="match status" value="1"/>
</dbReference>